<evidence type="ECO:0000256" key="1">
    <source>
        <dbReference type="ARBA" id="ARBA00023002"/>
    </source>
</evidence>
<reference evidence="3 4" key="1">
    <citation type="submission" date="2018-07" db="EMBL/GenBank/DDBJ databases">
        <title>Thalassococcus profundi sp. nov., a marine bacterium isolated from deep seawater of Okinawa Trough.</title>
        <authorList>
            <person name="Yu M."/>
        </authorList>
    </citation>
    <scope>NUCLEOTIDE SEQUENCE [LARGE SCALE GENOMIC DNA]</scope>
    <source>
        <strain evidence="3 4">WRAS1</strain>
    </source>
</reference>
<dbReference type="EMBL" id="QPMK01000002">
    <property type="protein sequence ID" value="RDD67703.1"/>
    <property type="molecule type" value="Genomic_DNA"/>
</dbReference>
<evidence type="ECO:0000313" key="3">
    <source>
        <dbReference type="EMBL" id="RDD67703.1"/>
    </source>
</evidence>
<dbReference type="GO" id="GO:0005829">
    <property type="term" value="C:cytosol"/>
    <property type="evidence" value="ECO:0007669"/>
    <property type="project" value="TreeGrafter"/>
</dbReference>
<gene>
    <name evidence="3" type="ORF">DU478_03340</name>
</gene>
<dbReference type="AlphaFoldDB" id="A0A369TR44"/>
<accession>A0A369TR44</accession>
<dbReference type="InterPro" id="IPR011576">
    <property type="entry name" value="Pyridox_Oxase_N"/>
</dbReference>
<dbReference type="RefSeq" id="WP_114509514.1">
    <property type="nucleotide sequence ID" value="NZ_QPMK01000002.1"/>
</dbReference>
<evidence type="ECO:0000259" key="2">
    <source>
        <dbReference type="Pfam" id="PF01243"/>
    </source>
</evidence>
<dbReference type="InterPro" id="IPR052019">
    <property type="entry name" value="F420H2_bilvrd_red/Heme_oxyg"/>
</dbReference>
<dbReference type="Gene3D" id="2.30.110.10">
    <property type="entry name" value="Electron Transport, Fmn-binding Protein, Chain A"/>
    <property type="match status" value="1"/>
</dbReference>
<proteinExistence type="predicted"/>
<dbReference type="GO" id="GO:0070967">
    <property type="term" value="F:coenzyme F420 binding"/>
    <property type="evidence" value="ECO:0007669"/>
    <property type="project" value="TreeGrafter"/>
</dbReference>
<keyword evidence="1" id="KW-0560">Oxidoreductase</keyword>
<dbReference type="Pfam" id="PF01243">
    <property type="entry name" value="PNPOx_N"/>
    <property type="match status" value="1"/>
</dbReference>
<keyword evidence="4" id="KW-1185">Reference proteome</keyword>
<dbReference type="GO" id="GO:0016627">
    <property type="term" value="F:oxidoreductase activity, acting on the CH-CH group of donors"/>
    <property type="evidence" value="ECO:0007669"/>
    <property type="project" value="TreeGrafter"/>
</dbReference>
<name>A0A369TR44_9RHOB</name>
<organism evidence="3 4">
    <name type="scientific">Thalassococcus profundi</name>
    <dbReference type="NCBI Taxonomy" id="2282382"/>
    <lineage>
        <taxon>Bacteria</taxon>
        <taxon>Pseudomonadati</taxon>
        <taxon>Pseudomonadota</taxon>
        <taxon>Alphaproteobacteria</taxon>
        <taxon>Rhodobacterales</taxon>
        <taxon>Roseobacteraceae</taxon>
        <taxon>Thalassococcus</taxon>
    </lineage>
</organism>
<feature type="domain" description="Pyridoxamine 5'-phosphate oxidase N-terminal" evidence="2">
    <location>
        <begin position="8"/>
        <end position="102"/>
    </location>
</feature>
<sequence length="157" mass="17463">MPQGFDPQEVLRLPLMAILCTLSEDGAPRSAPCWYAWKDDALWMLSDESASSARRLARDARASVEIVEYDNPAGRLRHLGLHGTATVEPMDTALFRRLLTRYLGAPETWNPWFIETVARIDAPDGRLIRLVPDSTFTNDVSYFRTGPNLARDGGAGS</sequence>
<dbReference type="Proteomes" id="UP000253977">
    <property type="component" value="Unassembled WGS sequence"/>
</dbReference>
<dbReference type="InterPro" id="IPR012349">
    <property type="entry name" value="Split_barrel_FMN-bd"/>
</dbReference>
<dbReference type="SUPFAM" id="SSF50475">
    <property type="entry name" value="FMN-binding split barrel"/>
    <property type="match status" value="1"/>
</dbReference>
<dbReference type="PANTHER" id="PTHR35176">
    <property type="entry name" value="HEME OXYGENASE HI_0854-RELATED"/>
    <property type="match status" value="1"/>
</dbReference>
<comment type="caution">
    <text evidence="3">The sequence shown here is derived from an EMBL/GenBank/DDBJ whole genome shotgun (WGS) entry which is preliminary data.</text>
</comment>
<dbReference type="PANTHER" id="PTHR35176:SF6">
    <property type="entry name" value="HEME OXYGENASE HI_0854-RELATED"/>
    <property type="match status" value="1"/>
</dbReference>
<dbReference type="OrthoDB" id="2664130at2"/>
<protein>
    <submittedName>
        <fullName evidence="3">Pyridoxamine 5'-phosphate oxidase</fullName>
    </submittedName>
</protein>
<evidence type="ECO:0000313" key="4">
    <source>
        <dbReference type="Proteomes" id="UP000253977"/>
    </source>
</evidence>